<evidence type="ECO:0000256" key="1">
    <source>
        <dbReference type="ARBA" id="ARBA00001968"/>
    </source>
</evidence>
<dbReference type="Pfam" id="PF13359">
    <property type="entry name" value="DDE_Tnp_4"/>
    <property type="match status" value="1"/>
</dbReference>
<dbReference type="AlphaFoldDB" id="A0AAV8YGG7"/>
<dbReference type="InterPro" id="IPR027806">
    <property type="entry name" value="HARBI1_dom"/>
</dbReference>
<comment type="cofactor">
    <cofactor evidence="1">
        <name>a divalent metal cation</name>
        <dbReference type="ChEBI" id="CHEBI:60240"/>
    </cofactor>
</comment>
<evidence type="ECO:0000313" key="4">
    <source>
        <dbReference type="EMBL" id="KAJ8949524.1"/>
    </source>
</evidence>
<comment type="caution">
    <text evidence="4">The sequence shown here is derived from an EMBL/GenBank/DDBJ whole genome shotgun (WGS) entry which is preliminary data.</text>
</comment>
<proteinExistence type="predicted"/>
<dbReference type="Proteomes" id="UP001162156">
    <property type="component" value="Unassembled WGS sequence"/>
</dbReference>
<sequence length="123" mass="14171">MTVPQTEEEWKEIQNIFSCLANTLLYVMHLSGSEYFNYKGTFSIILFASVDANYCFRYIDVGTNGRTNDAAVFSNSSLYAALQANMLNFPKNGIFVAEIFNYRLSRARRPHCRKCIWNFSLPI</sequence>
<name>A0AAV8YGG7_9CUCU</name>
<reference evidence="4" key="1">
    <citation type="journal article" date="2023" name="Insect Mol. Biol.">
        <title>Genome sequencing provides insights into the evolution of gene families encoding plant cell wall-degrading enzymes in longhorned beetles.</title>
        <authorList>
            <person name="Shin N.R."/>
            <person name="Okamura Y."/>
            <person name="Kirsch R."/>
            <person name="Pauchet Y."/>
        </authorList>
    </citation>
    <scope>NUCLEOTIDE SEQUENCE</scope>
    <source>
        <strain evidence="4">RBIC_L_NR</strain>
    </source>
</reference>
<dbReference type="EMBL" id="JANEYF010002228">
    <property type="protein sequence ID" value="KAJ8949524.1"/>
    <property type="molecule type" value="Genomic_DNA"/>
</dbReference>
<feature type="domain" description="DDE Tnp4" evidence="3">
    <location>
        <begin position="31"/>
        <end position="97"/>
    </location>
</feature>
<evidence type="ECO:0000256" key="2">
    <source>
        <dbReference type="ARBA" id="ARBA00022723"/>
    </source>
</evidence>
<keyword evidence="5" id="KW-1185">Reference proteome</keyword>
<organism evidence="4 5">
    <name type="scientific">Rhamnusium bicolor</name>
    <dbReference type="NCBI Taxonomy" id="1586634"/>
    <lineage>
        <taxon>Eukaryota</taxon>
        <taxon>Metazoa</taxon>
        <taxon>Ecdysozoa</taxon>
        <taxon>Arthropoda</taxon>
        <taxon>Hexapoda</taxon>
        <taxon>Insecta</taxon>
        <taxon>Pterygota</taxon>
        <taxon>Neoptera</taxon>
        <taxon>Endopterygota</taxon>
        <taxon>Coleoptera</taxon>
        <taxon>Polyphaga</taxon>
        <taxon>Cucujiformia</taxon>
        <taxon>Chrysomeloidea</taxon>
        <taxon>Cerambycidae</taxon>
        <taxon>Lepturinae</taxon>
        <taxon>Rhagiini</taxon>
        <taxon>Rhamnusium</taxon>
    </lineage>
</organism>
<dbReference type="GO" id="GO:0046872">
    <property type="term" value="F:metal ion binding"/>
    <property type="evidence" value="ECO:0007669"/>
    <property type="project" value="UniProtKB-KW"/>
</dbReference>
<protein>
    <recommendedName>
        <fullName evidence="3">DDE Tnp4 domain-containing protein</fullName>
    </recommendedName>
</protein>
<gene>
    <name evidence="4" type="ORF">NQ314_008221</name>
</gene>
<accession>A0AAV8YGG7</accession>
<keyword evidence="2" id="KW-0479">Metal-binding</keyword>
<evidence type="ECO:0000313" key="5">
    <source>
        <dbReference type="Proteomes" id="UP001162156"/>
    </source>
</evidence>
<evidence type="ECO:0000259" key="3">
    <source>
        <dbReference type="Pfam" id="PF13359"/>
    </source>
</evidence>